<accession>A0A0P6W8J6</accession>
<keyword evidence="2" id="KW-1185">Reference proteome</keyword>
<dbReference type="Proteomes" id="UP000048984">
    <property type="component" value="Unassembled WGS sequence"/>
</dbReference>
<reference evidence="1 2" key="2">
    <citation type="submission" date="2015-10" db="EMBL/GenBank/DDBJ databases">
        <title>Draft Genome Sequence of Prosthecomicrobium hirschii ATCC 27832.</title>
        <authorList>
            <person name="Daniel J."/>
            <person name="Givan S.A."/>
            <person name="Brun Y.V."/>
            <person name="Brown P.J."/>
        </authorList>
    </citation>
    <scope>NUCLEOTIDE SEQUENCE [LARGE SCALE GENOMIC DNA]</scope>
    <source>
        <strain evidence="1 2">16</strain>
    </source>
</reference>
<evidence type="ECO:0000313" key="2">
    <source>
        <dbReference type="Proteomes" id="UP000048984"/>
    </source>
</evidence>
<reference evidence="1 2" key="1">
    <citation type="submission" date="2015-09" db="EMBL/GenBank/DDBJ databases">
        <authorList>
            <person name="Jackson K.R."/>
            <person name="Lunt B.L."/>
            <person name="Fisher J.N.B."/>
            <person name="Gardner A.V."/>
            <person name="Bailey M.E."/>
            <person name="Deus L.M."/>
            <person name="Earl A.S."/>
            <person name="Gibby P.D."/>
            <person name="Hartmann K.A."/>
            <person name="Liu J.E."/>
            <person name="Manci A.M."/>
            <person name="Nielsen D.A."/>
            <person name="Solomon M.B."/>
            <person name="Breakwell D.P."/>
            <person name="Burnett S.H."/>
            <person name="Grose J.H."/>
        </authorList>
    </citation>
    <scope>NUCLEOTIDE SEQUENCE [LARGE SCALE GENOMIC DNA]</scope>
    <source>
        <strain evidence="1 2">16</strain>
    </source>
</reference>
<proteinExistence type="predicted"/>
<protein>
    <submittedName>
        <fullName evidence="1">Uncharacterized protein</fullName>
    </submittedName>
</protein>
<dbReference type="AlphaFoldDB" id="A0A0P6W8J6"/>
<dbReference type="RefSeq" id="WP_054361654.1">
    <property type="nucleotide sequence ID" value="NZ_LJYW01000001.1"/>
</dbReference>
<comment type="caution">
    <text evidence="1">The sequence shown here is derived from an EMBL/GenBank/DDBJ whole genome shotgun (WGS) entry which is preliminary data.</text>
</comment>
<dbReference type="STRING" id="665126.ABB55_27310"/>
<name>A0A0P6W8J6_9HYPH</name>
<organism evidence="1 2">
    <name type="scientific">Prosthecodimorpha hirschii</name>
    <dbReference type="NCBI Taxonomy" id="665126"/>
    <lineage>
        <taxon>Bacteria</taxon>
        <taxon>Pseudomonadati</taxon>
        <taxon>Pseudomonadota</taxon>
        <taxon>Alphaproteobacteria</taxon>
        <taxon>Hyphomicrobiales</taxon>
        <taxon>Ancalomicrobiaceae</taxon>
        <taxon>Prosthecodimorpha</taxon>
    </lineage>
</organism>
<sequence>MAKTPAAFRQADVTRAIKAAKAAGVDIGGVEIRADRIVVLAAGHAAKPESALDEWMKAHGQS</sequence>
<gene>
    <name evidence="1" type="ORF">ABB55_27310</name>
</gene>
<evidence type="ECO:0000313" key="1">
    <source>
        <dbReference type="EMBL" id="KPL55488.1"/>
    </source>
</evidence>
<dbReference type="EMBL" id="LJYW01000001">
    <property type="protein sequence ID" value="KPL55488.1"/>
    <property type="molecule type" value="Genomic_DNA"/>
</dbReference>